<comment type="subunit">
    <text evidence="4">Homodimer.</text>
</comment>
<evidence type="ECO:0000256" key="6">
    <source>
        <dbReference type="PIRSR" id="PIRSR001430-2"/>
    </source>
</evidence>
<dbReference type="SUPFAM" id="SSF55120">
    <property type="entry name" value="Pseudouridine synthase"/>
    <property type="match status" value="1"/>
</dbReference>
<comment type="similarity">
    <text evidence="1 4 7">Belongs to the tRNA pseudouridine synthase TruA family.</text>
</comment>
<evidence type="ECO:0000256" key="1">
    <source>
        <dbReference type="ARBA" id="ARBA00009375"/>
    </source>
</evidence>
<dbReference type="PANTHER" id="PTHR11142">
    <property type="entry name" value="PSEUDOURIDYLATE SYNTHASE"/>
    <property type="match status" value="1"/>
</dbReference>
<name>A0A7H9AUC5_9FLAO</name>
<dbReference type="RefSeq" id="WP_179243314.1">
    <property type="nucleotide sequence ID" value="NZ_CP058595.1"/>
</dbReference>
<accession>A0A7H9AUC5</accession>
<keyword evidence="3 4" id="KW-0413">Isomerase</keyword>
<proteinExistence type="inferred from homology"/>
<dbReference type="GO" id="GO:0003723">
    <property type="term" value="F:RNA binding"/>
    <property type="evidence" value="ECO:0007669"/>
    <property type="project" value="InterPro"/>
</dbReference>
<evidence type="ECO:0000256" key="5">
    <source>
        <dbReference type="PIRSR" id="PIRSR001430-1"/>
    </source>
</evidence>
<keyword evidence="10" id="KW-1185">Reference proteome</keyword>
<gene>
    <name evidence="4" type="primary">truA</name>
    <name evidence="9" type="ORF">HYG79_17300</name>
</gene>
<dbReference type="Proteomes" id="UP000509302">
    <property type="component" value="Chromosome"/>
</dbReference>
<feature type="active site" description="Nucleophile" evidence="4 5">
    <location>
        <position position="57"/>
    </location>
</feature>
<dbReference type="InterPro" id="IPR020095">
    <property type="entry name" value="PsdUridine_synth_TruA_C"/>
</dbReference>
<dbReference type="InterPro" id="IPR020103">
    <property type="entry name" value="PsdUridine_synth_cat_dom_sf"/>
</dbReference>
<comment type="caution">
    <text evidence="4">Lacks conserved residue(s) required for the propagation of feature annotation.</text>
</comment>
<dbReference type="PIRSF" id="PIRSF001430">
    <property type="entry name" value="tRNA_psdUrid_synth"/>
    <property type="match status" value="1"/>
</dbReference>
<evidence type="ECO:0000256" key="3">
    <source>
        <dbReference type="ARBA" id="ARBA00023235"/>
    </source>
</evidence>
<evidence type="ECO:0000256" key="7">
    <source>
        <dbReference type="RuleBase" id="RU003792"/>
    </source>
</evidence>
<sequence>MQKKRHCYIIKVQFLGFRYSGWQKQPGQKTVEGMIHKTLKFILPNISFKILGAGRTDAKVSALQTAFEIFLEHPLPDMDAFLTDFNRNLPSDIKVLNCTPISSDFNIIQDSKSKEYLYLFSYGQKNHPFCASYLTNCIDELDIDLMIKAAKLYEGTHDFRAYTAKPKANKKLVRTVDSCEILENKILKANFFPKKSYLLKVTGKGFMRYQIRLMMGALMQLGRGELGILDIKTSLEEGNTMQLNYVAPGSGLILHKIDFE</sequence>
<dbReference type="Gene3D" id="3.30.70.660">
    <property type="entry name" value="Pseudouridine synthase I, catalytic domain, C-terminal subdomain"/>
    <property type="match status" value="1"/>
</dbReference>
<comment type="function">
    <text evidence="4">Formation of pseudouridine at positions 38, 39 and 40 in the anticodon stem and loop of transfer RNAs.</text>
</comment>
<organism evidence="9 10">
    <name type="scientific">Costertonia aggregata</name>
    <dbReference type="NCBI Taxonomy" id="343403"/>
    <lineage>
        <taxon>Bacteria</taxon>
        <taxon>Pseudomonadati</taxon>
        <taxon>Bacteroidota</taxon>
        <taxon>Flavobacteriia</taxon>
        <taxon>Flavobacteriales</taxon>
        <taxon>Flavobacteriaceae</taxon>
        <taxon>Costertonia</taxon>
    </lineage>
</organism>
<protein>
    <recommendedName>
        <fullName evidence="4">tRNA pseudouridine synthase A</fullName>
        <ecNumber evidence="4">5.4.99.12</ecNumber>
    </recommendedName>
    <alternativeName>
        <fullName evidence="4">tRNA pseudouridine(38-40) synthase</fullName>
    </alternativeName>
    <alternativeName>
        <fullName evidence="4">tRNA pseudouridylate synthase I</fullName>
    </alternativeName>
    <alternativeName>
        <fullName evidence="4">tRNA-uridine isomerase I</fullName>
    </alternativeName>
</protein>
<dbReference type="InterPro" id="IPR020097">
    <property type="entry name" value="PsdUridine_synth_TruA_a/b_dom"/>
</dbReference>
<dbReference type="Pfam" id="PF01416">
    <property type="entry name" value="PseudoU_synth_1"/>
    <property type="match status" value="1"/>
</dbReference>
<evidence type="ECO:0000313" key="9">
    <source>
        <dbReference type="EMBL" id="QLG47036.1"/>
    </source>
</evidence>
<evidence type="ECO:0000259" key="8">
    <source>
        <dbReference type="Pfam" id="PF01416"/>
    </source>
</evidence>
<feature type="domain" description="Pseudouridine synthase I TruA alpha/beta" evidence="8">
    <location>
        <begin position="149"/>
        <end position="259"/>
    </location>
</feature>
<dbReference type="EMBL" id="CP058595">
    <property type="protein sequence ID" value="QLG47036.1"/>
    <property type="molecule type" value="Genomic_DNA"/>
</dbReference>
<dbReference type="GO" id="GO:0031119">
    <property type="term" value="P:tRNA pseudouridine synthesis"/>
    <property type="evidence" value="ECO:0007669"/>
    <property type="project" value="UniProtKB-UniRule"/>
</dbReference>
<dbReference type="PANTHER" id="PTHR11142:SF0">
    <property type="entry name" value="TRNA PSEUDOURIDINE SYNTHASE-LIKE 1"/>
    <property type="match status" value="1"/>
</dbReference>
<dbReference type="Gene3D" id="3.30.70.580">
    <property type="entry name" value="Pseudouridine synthase I, catalytic domain, N-terminal subdomain"/>
    <property type="match status" value="1"/>
</dbReference>
<comment type="catalytic activity">
    <reaction evidence="4 7">
        <text>uridine(38/39/40) in tRNA = pseudouridine(38/39/40) in tRNA</text>
        <dbReference type="Rhea" id="RHEA:22376"/>
        <dbReference type="Rhea" id="RHEA-COMP:10085"/>
        <dbReference type="Rhea" id="RHEA-COMP:10087"/>
        <dbReference type="ChEBI" id="CHEBI:65314"/>
        <dbReference type="ChEBI" id="CHEBI:65315"/>
        <dbReference type="EC" id="5.4.99.12"/>
    </reaction>
</comment>
<dbReference type="HAMAP" id="MF_00171">
    <property type="entry name" value="TruA"/>
    <property type="match status" value="1"/>
</dbReference>
<evidence type="ECO:0000256" key="2">
    <source>
        <dbReference type="ARBA" id="ARBA00022694"/>
    </source>
</evidence>
<evidence type="ECO:0000256" key="4">
    <source>
        <dbReference type="HAMAP-Rule" id="MF_00171"/>
    </source>
</evidence>
<evidence type="ECO:0000313" key="10">
    <source>
        <dbReference type="Proteomes" id="UP000509302"/>
    </source>
</evidence>
<reference evidence="9 10" key="1">
    <citation type="journal article" date="2006" name="Int. J. Syst. Evol. Microbiol.">
        <title>Costertonia aggregata gen. nov., sp. nov., a mesophilic marine bacterium of the family Flavobacteriaceae, isolated from a mature biofilm.</title>
        <authorList>
            <person name="Kwon K.K."/>
            <person name="Lee Y.K."/>
            <person name="Lee H.K."/>
        </authorList>
    </citation>
    <scope>NUCLEOTIDE SEQUENCE [LARGE SCALE GENOMIC DNA]</scope>
    <source>
        <strain evidence="9 10">KCCM 42265</strain>
    </source>
</reference>
<dbReference type="InterPro" id="IPR020094">
    <property type="entry name" value="TruA/RsuA/RluB/E/F_N"/>
</dbReference>
<dbReference type="EC" id="5.4.99.12" evidence="4"/>
<dbReference type="AlphaFoldDB" id="A0A7H9AUC5"/>
<feature type="binding site" evidence="4 6">
    <location>
        <position position="116"/>
    </location>
    <ligand>
        <name>substrate</name>
    </ligand>
</feature>
<dbReference type="InterPro" id="IPR001406">
    <property type="entry name" value="PsdUridine_synth_TruA"/>
</dbReference>
<dbReference type="KEGG" id="cagg:HYG79_17300"/>
<dbReference type="GO" id="GO:0160147">
    <property type="term" value="F:tRNA pseudouridine(38-40) synthase activity"/>
    <property type="evidence" value="ECO:0007669"/>
    <property type="project" value="UniProtKB-EC"/>
</dbReference>
<keyword evidence="2 4" id="KW-0819">tRNA processing</keyword>